<feature type="region of interest" description="Disordered" evidence="4">
    <location>
        <begin position="1"/>
        <end position="130"/>
    </location>
</feature>
<sequence length="384" mass="44394">MNNVRKLKKSRKSKPKGPSTPTRDQYEVPSTTPPPSSVKRKLGDGHDKADKKGKKKHRASNQELNTDENHENDVTASRRDKSQDVDAQLSSLTSQSQRHSSLNKPTTPAGEEDSFVKTSGVRGPRLKSDGRPLKIGFFTKEEVQKIEKFKVDFCNQHSLESHKEFDHLVQHSERTSAEPWPLDADVCSKQQFWEQIYELAPDRDRRSLYRFMRRHFQESFQKAHEWTPAQDEELIQLMREHSGKWTAVAKMLGRSDDDVTQRWKNKLQHRDKMNRGSWSEKELRDLLDGVERFFALYKKEHEDASCIDIYEMPDGHITWSHISDSMDNMRTRQQCADKWRKIRNKVLNARAAGETNAVFDVVAEAKKPPPGICGAAKSKERLLC</sequence>
<comment type="subcellular location">
    <subcellularLocation>
        <location evidence="1">Nucleus</location>
    </subcellularLocation>
</comment>
<dbReference type="AlphaFoldDB" id="A0A9W9P823"/>
<evidence type="ECO:0000256" key="1">
    <source>
        <dbReference type="ARBA" id="ARBA00004123"/>
    </source>
</evidence>
<evidence type="ECO:0000313" key="7">
    <source>
        <dbReference type="EMBL" id="KAJ5239613.1"/>
    </source>
</evidence>
<dbReference type="PROSITE" id="PS50090">
    <property type="entry name" value="MYB_LIKE"/>
    <property type="match status" value="2"/>
</dbReference>
<feature type="domain" description="HTH myb-type" evidence="6">
    <location>
        <begin position="226"/>
        <end position="271"/>
    </location>
</feature>
<dbReference type="OrthoDB" id="39591at2759"/>
<feature type="compositionally biased region" description="Basic residues" evidence="4">
    <location>
        <begin position="1"/>
        <end position="15"/>
    </location>
</feature>
<feature type="compositionally biased region" description="Basic and acidic residues" evidence="4">
    <location>
        <begin position="41"/>
        <end position="50"/>
    </location>
</feature>
<feature type="compositionally biased region" description="Low complexity" evidence="4">
    <location>
        <begin position="88"/>
        <end position="102"/>
    </location>
</feature>
<keyword evidence="3" id="KW-0539">Nucleus</keyword>
<dbReference type="CDD" id="cd00167">
    <property type="entry name" value="SANT"/>
    <property type="match status" value="2"/>
</dbReference>
<dbReference type="PROSITE" id="PS51294">
    <property type="entry name" value="HTH_MYB"/>
    <property type="match status" value="1"/>
</dbReference>
<dbReference type="PANTHER" id="PTHR46380:SF2">
    <property type="entry name" value="CYCLIN-D-BINDING MYB-LIKE TRANSCRIPTION FACTOR 1"/>
    <property type="match status" value="1"/>
</dbReference>
<dbReference type="InterPro" id="IPR001005">
    <property type="entry name" value="SANT/Myb"/>
</dbReference>
<reference evidence="7" key="2">
    <citation type="journal article" date="2023" name="IMA Fungus">
        <title>Comparative genomic study of the Penicillium genus elucidates a diverse pangenome and 15 lateral gene transfer events.</title>
        <authorList>
            <person name="Petersen C."/>
            <person name="Sorensen T."/>
            <person name="Nielsen M.R."/>
            <person name="Sondergaard T.E."/>
            <person name="Sorensen J.L."/>
            <person name="Fitzpatrick D.A."/>
            <person name="Frisvad J.C."/>
            <person name="Nielsen K.L."/>
        </authorList>
    </citation>
    <scope>NUCLEOTIDE SEQUENCE</scope>
    <source>
        <strain evidence="7">IBT 19713</strain>
    </source>
</reference>
<evidence type="ECO:0000313" key="8">
    <source>
        <dbReference type="Proteomes" id="UP001150941"/>
    </source>
</evidence>
<dbReference type="GeneID" id="83200832"/>
<evidence type="ECO:0000259" key="6">
    <source>
        <dbReference type="PROSITE" id="PS51294"/>
    </source>
</evidence>
<dbReference type="Proteomes" id="UP001150941">
    <property type="component" value="Unassembled WGS sequence"/>
</dbReference>
<organism evidence="7 8">
    <name type="scientific">Penicillium chermesinum</name>
    <dbReference type="NCBI Taxonomy" id="63820"/>
    <lineage>
        <taxon>Eukaryota</taxon>
        <taxon>Fungi</taxon>
        <taxon>Dikarya</taxon>
        <taxon>Ascomycota</taxon>
        <taxon>Pezizomycotina</taxon>
        <taxon>Eurotiomycetes</taxon>
        <taxon>Eurotiomycetidae</taxon>
        <taxon>Eurotiales</taxon>
        <taxon>Aspergillaceae</taxon>
        <taxon>Penicillium</taxon>
    </lineage>
</organism>
<accession>A0A9W9P823</accession>
<keyword evidence="2" id="KW-0238">DNA-binding</keyword>
<reference evidence="7" key="1">
    <citation type="submission" date="2022-11" db="EMBL/GenBank/DDBJ databases">
        <authorList>
            <person name="Petersen C."/>
        </authorList>
    </citation>
    <scope>NUCLEOTIDE SEQUENCE</scope>
    <source>
        <strain evidence="7">IBT 19713</strain>
    </source>
</reference>
<dbReference type="Pfam" id="PF13921">
    <property type="entry name" value="Myb_DNA-bind_6"/>
    <property type="match status" value="1"/>
</dbReference>
<gene>
    <name evidence="7" type="ORF">N7468_004232</name>
</gene>
<dbReference type="RefSeq" id="XP_058332532.1">
    <property type="nucleotide sequence ID" value="XM_058473529.1"/>
</dbReference>
<evidence type="ECO:0000256" key="4">
    <source>
        <dbReference type="SAM" id="MobiDB-lite"/>
    </source>
</evidence>
<evidence type="ECO:0000256" key="2">
    <source>
        <dbReference type="ARBA" id="ARBA00023125"/>
    </source>
</evidence>
<evidence type="ECO:0000256" key="3">
    <source>
        <dbReference type="ARBA" id="ARBA00023242"/>
    </source>
</evidence>
<feature type="compositionally biased region" description="Basic and acidic residues" evidence="4">
    <location>
        <begin position="67"/>
        <end position="84"/>
    </location>
</feature>
<feature type="domain" description="Myb-like" evidence="5">
    <location>
        <begin position="226"/>
        <end position="267"/>
    </location>
</feature>
<dbReference type="InterPro" id="IPR009057">
    <property type="entry name" value="Homeodomain-like_sf"/>
</dbReference>
<dbReference type="InterPro" id="IPR051651">
    <property type="entry name" value="DMTF1_DNA-bind_reg"/>
</dbReference>
<dbReference type="InterPro" id="IPR017930">
    <property type="entry name" value="Myb_dom"/>
</dbReference>
<comment type="caution">
    <text evidence="7">The sequence shown here is derived from an EMBL/GenBank/DDBJ whole genome shotgun (WGS) entry which is preliminary data.</text>
</comment>
<dbReference type="PANTHER" id="PTHR46380">
    <property type="entry name" value="CYCLIN-D-BINDING MYB-LIKE TRANSCRIPTION FACTOR 1"/>
    <property type="match status" value="1"/>
</dbReference>
<dbReference type="EMBL" id="JAPQKS010000003">
    <property type="protein sequence ID" value="KAJ5239613.1"/>
    <property type="molecule type" value="Genomic_DNA"/>
</dbReference>
<dbReference type="SMART" id="SM00717">
    <property type="entry name" value="SANT"/>
    <property type="match status" value="3"/>
</dbReference>
<dbReference type="Gene3D" id="1.10.10.60">
    <property type="entry name" value="Homeodomain-like"/>
    <property type="match status" value="2"/>
</dbReference>
<keyword evidence="8" id="KW-1185">Reference proteome</keyword>
<dbReference type="SUPFAM" id="SSF46689">
    <property type="entry name" value="Homeodomain-like"/>
    <property type="match status" value="2"/>
</dbReference>
<protein>
    <submittedName>
        <fullName evidence="7">Uncharacterized protein</fullName>
    </submittedName>
</protein>
<evidence type="ECO:0000259" key="5">
    <source>
        <dbReference type="PROSITE" id="PS50090"/>
    </source>
</evidence>
<proteinExistence type="predicted"/>
<dbReference type="GO" id="GO:0000976">
    <property type="term" value="F:transcription cis-regulatory region binding"/>
    <property type="evidence" value="ECO:0007669"/>
    <property type="project" value="TreeGrafter"/>
</dbReference>
<dbReference type="GO" id="GO:0003700">
    <property type="term" value="F:DNA-binding transcription factor activity"/>
    <property type="evidence" value="ECO:0007669"/>
    <property type="project" value="TreeGrafter"/>
</dbReference>
<feature type="domain" description="Myb-like" evidence="5">
    <location>
        <begin position="270"/>
        <end position="343"/>
    </location>
</feature>
<name>A0A9W9P823_9EURO</name>
<dbReference type="GO" id="GO:0005634">
    <property type="term" value="C:nucleus"/>
    <property type="evidence" value="ECO:0007669"/>
    <property type="project" value="UniProtKB-SubCell"/>
</dbReference>